<comment type="caution">
    <text evidence="6">The sequence shown here is derived from an EMBL/GenBank/DDBJ whole genome shotgun (WGS) entry which is preliminary data.</text>
</comment>
<reference evidence="6 7" key="1">
    <citation type="submission" date="2015-10" db="EMBL/GenBank/DDBJ databases">
        <title>Draft genome sequence of Streptomyces corchorusii DSM 40340, type strain for the species Streptomyces corchorusii.</title>
        <authorList>
            <person name="Ruckert C."/>
            <person name="Winkler A."/>
            <person name="Kalinowski J."/>
            <person name="Kampfer P."/>
            <person name="Glaeser S."/>
        </authorList>
    </citation>
    <scope>NUCLEOTIDE SEQUENCE [LARGE SCALE GENOMIC DNA]</scope>
    <source>
        <strain evidence="6 7">DSM 40340</strain>
    </source>
</reference>
<dbReference type="InterPro" id="IPR036388">
    <property type="entry name" value="WH-like_DNA-bd_sf"/>
</dbReference>
<sequence length="303" mass="32823">MAVPEDEIGNLLRLISSKMPYFPAALRQIGEYLLAHPQQAQSMTISQLASRCRVAESTVSRFVRELGMDSFHSLRLGLAEATFASRSTGEDRDEEFVYEGILRGDTTPAIVGKIERSSKHALAQTAERVSSDAINQAVDLLHDAASVVFCCMGSSSIAAEEGVMRFTRAGKKCLLYRDQSLQVMLATILTPQDVLIAISDSGQTTSIVEAMQLARHTGAASIGITSAPDSPVAQLSDVPLFTSTLAGAGLYGESVTSKWGQLLLIDILYATYAARHVDATLQHLKETYEAGIRRSRSTEQLRP</sequence>
<dbReference type="Pfam" id="PF01380">
    <property type="entry name" value="SIS"/>
    <property type="match status" value="1"/>
</dbReference>
<dbReference type="InterPro" id="IPR047640">
    <property type="entry name" value="RpiR-like"/>
</dbReference>
<dbReference type="InterPro" id="IPR035472">
    <property type="entry name" value="RpiR-like_SIS"/>
</dbReference>
<dbReference type="GO" id="GO:1901135">
    <property type="term" value="P:carbohydrate derivative metabolic process"/>
    <property type="evidence" value="ECO:0007669"/>
    <property type="project" value="InterPro"/>
</dbReference>
<proteinExistence type="predicted"/>
<dbReference type="InterPro" id="IPR046348">
    <property type="entry name" value="SIS_dom_sf"/>
</dbReference>
<keyword evidence="7" id="KW-1185">Reference proteome</keyword>
<dbReference type="InterPro" id="IPR000281">
    <property type="entry name" value="HTH_RpiR"/>
</dbReference>
<name>A0A101PRD2_STRCK</name>
<dbReference type="PANTHER" id="PTHR30514">
    <property type="entry name" value="GLUCOKINASE"/>
    <property type="match status" value="1"/>
</dbReference>
<keyword evidence="2" id="KW-0238">DNA-binding</keyword>
<dbReference type="Proteomes" id="UP000053398">
    <property type="component" value="Unassembled WGS sequence"/>
</dbReference>
<dbReference type="EMBL" id="LMWP01000057">
    <property type="protein sequence ID" value="KUN16292.1"/>
    <property type="molecule type" value="Genomic_DNA"/>
</dbReference>
<dbReference type="SUPFAM" id="SSF53697">
    <property type="entry name" value="SIS domain"/>
    <property type="match status" value="1"/>
</dbReference>
<feature type="domain" description="HTH rpiR-type" evidence="4">
    <location>
        <begin position="9"/>
        <end position="85"/>
    </location>
</feature>
<dbReference type="PROSITE" id="PS51464">
    <property type="entry name" value="SIS"/>
    <property type="match status" value="1"/>
</dbReference>
<dbReference type="Gene3D" id="3.40.50.10490">
    <property type="entry name" value="Glucose-6-phosphate isomerase like protein, domain 1"/>
    <property type="match status" value="1"/>
</dbReference>
<evidence type="ECO:0000256" key="1">
    <source>
        <dbReference type="ARBA" id="ARBA00023015"/>
    </source>
</evidence>
<evidence type="ECO:0000259" key="4">
    <source>
        <dbReference type="PROSITE" id="PS51071"/>
    </source>
</evidence>
<dbReference type="GO" id="GO:0003677">
    <property type="term" value="F:DNA binding"/>
    <property type="evidence" value="ECO:0007669"/>
    <property type="project" value="UniProtKB-KW"/>
</dbReference>
<evidence type="ECO:0000313" key="6">
    <source>
        <dbReference type="EMBL" id="KUN16292.1"/>
    </source>
</evidence>
<dbReference type="InterPro" id="IPR001347">
    <property type="entry name" value="SIS_dom"/>
</dbReference>
<gene>
    <name evidence="6" type="ORF">AQJ11_40055</name>
</gene>
<dbReference type="InterPro" id="IPR009057">
    <property type="entry name" value="Homeodomain-like_sf"/>
</dbReference>
<keyword evidence="1" id="KW-0805">Transcription regulation</keyword>
<dbReference type="PROSITE" id="PS51071">
    <property type="entry name" value="HTH_RPIR"/>
    <property type="match status" value="1"/>
</dbReference>
<keyword evidence="3" id="KW-0804">Transcription</keyword>
<evidence type="ECO:0000256" key="3">
    <source>
        <dbReference type="ARBA" id="ARBA00023163"/>
    </source>
</evidence>
<dbReference type="PANTHER" id="PTHR30514:SF1">
    <property type="entry name" value="HTH-TYPE TRANSCRIPTIONAL REGULATOR HEXR-RELATED"/>
    <property type="match status" value="1"/>
</dbReference>
<evidence type="ECO:0000259" key="5">
    <source>
        <dbReference type="PROSITE" id="PS51464"/>
    </source>
</evidence>
<accession>A0A101PRD2</accession>
<feature type="domain" description="SIS" evidence="5">
    <location>
        <begin position="137"/>
        <end position="278"/>
    </location>
</feature>
<evidence type="ECO:0000313" key="7">
    <source>
        <dbReference type="Proteomes" id="UP000053398"/>
    </source>
</evidence>
<protein>
    <submittedName>
        <fullName evidence="6">RpiR family transcriptional regulator</fullName>
    </submittedName>
</protein>
<dbReference type="CDD" id="cd05013">
    <property type="entry name" value="SIS_RpiR"/>
    <property type="match status" value="1"/>
</dbReference>
<dbReference type="SUPFAM" id="SSF46689">
    <property type="entry name" value="Homeodomain-like"/>
    <property type="match status" value="1"/>
</dbReference>
<dbReference type="Pfam" id="PF01418">
    <property type="entry name" value="HTH_6"/>
    <property type="match status" value="1"/>
</dbReference>
<dbReference type="GO" id="GO:0097367">
    <property type="term" value="F:carbohydrate derivative binding"/>
    <property type="evidence" value="ECO:0007669"/>
    <property type="project" value="InterPro"/>
</dbReference>
<dbReference type="RefSeq" id="WP_059266678.1">
    <property type="nucleotide sequence ID" value="NZ_KQ948374.1"/>
</dbReference>
<organism evidence="6 7">
    <name type="scientific">Streptomyces corchorusii</name>
    <name type="common">Streptomyces chibaensis</name>
    <dbReference type="NCBI Taxonomy" id="1903"/>
    <lineage>
        <taxon>Bacteria</taxon>
        <taxon>Bacillati</taxon>
        <taxon>Actinomycetota</taxon>
        <taxon>Actinomycetes</taxon>
        <taxon>Kitasatosporales</taxon>
        <taxon>Streptomycetaceae</taxon>
        <taxon>Streptomyces</taxon>
    </lineage>
</organism>
<dbReference type="GO" id="GO:0003700">
    <property type="term" value="F:DNA-binding transcription factor activity"/>
    <property type="evidence" value="ECO:0007669"/>
    <property type="project" value="InterPro"/>
</dbReference>
<dbReference type="Gene3D" id="1.10.10.10">
    <property type="entry name" value="Winged helix-like DNA-binding domain superfamily/Winged helix DNA-binding domain"/>
    <property type="match status" value="1"/>
</dbReference>
<evidence type="ECO:0000256" key="2">
    <source>
        <dbReference type="ARBA" id="ARBA00023125"/>
    </source>
</evidence>
<dbReference type="AlphaFoldDB" id="A0A101PRD2"/>